<reference evidence="2 3" key="1">
    <citation type="submission" date="2023-02" db="EMBL/GenBank/DDBJ databases">
        <title>LHISI_Scaffold_Assembly.</title>
        <authorList>
            <person name="Stuart O.P."/>
            <person name="Cleave R."/>
            <person name="Magrath M.J.L."/>
            <person name="Mikheyev A.S."/>
        </authorList>
    </citation>
    <scope>NUCLEOTIDE SEQUENCE [LARGE SCALE GENOMIC DNA]</scope>
    <source>
        <strain evidence="2">Daus_M_001</strain>
        <tissue evidence="2">Leg muscle</tissue>
    </source>
</reference>
<evidence type="ECO:0000256" key="1">
    <source>
        <dbReference type="SAM" id="MobiDB-lite"/>
    </source>
</evidence>
<sequence length="523" mass="56952">MAFSVEAAASRSAANFTRMPEPLAVVSLGGAFGKLWYSSTLVTRPQSPRSWKIDHEWSFFGSSTKNMWSGYLSLRESFGEMFAMGPFRNSSRSQVVDRGSPGSEVTGNIVCMCGDSGRRRWVTRAGPQSAQPARLLNGAGARTAQTRRRPTAQPTHEAASLPRVEHPTAPTMSCRPPIKNHTTGQASCDRLVASQDPVTLNQVRGVAQLSSRAHSALRGCESHPHIAAECHIGGDGSTRENSLASGNVRHVSSMRKSVEPAGNGNCSPWQVVCPHEADAFGKGRDMEVGIEVSIEQRQNERAVKTRYTRENPPTSGVVRLDSHVRKSGSGLAGNRARGAKPIVRTAAKRADHISCTGYLVLEKLAFSSRGLVKAIEEQFVKCRRSILSRLKPTVMTMLVSGVPRLQRVIARTCVNNGDPWRAALAPVQRSGSYTSSRESDRYSSRTYSPPPKANRVQTPAGSPDFRMWDSCRTMQLVGEFSRGSLVSPTLSFRHCSILTSITLIGSQDPAVTSRPNIFAHFTH</sequence>
<gene>
    <name evidence="2" type="ORF">PR048_004942</name>
</gene>
<name>A0ABQ9I6U3_9NEOP</name>
<proteinExistence type="predicted"/>
<evidence type="ECO:0000313" key="3">
    <source>
        <dbReference type="Proteomes" id="UP001159363"/>
    </source>
</evidence>
<evidence type="ECO:0000313" key="2">
    <source>
        <dbReference type="EMBL" id="KAJ8892362.1"/>
    </source>
</evidence>
<organism evidence="2 3">
    <name type="scientific">Dryococelus australis</name>
    <dbReference type="NCBI Taxonomy" id="614101"/>
    <lineage>
        <taxon>Eukaryota</taxon>
        <taxon>Metazoa</taxon>
        <taxon>Ecdysozoa</taxon>
        <taxon>Arthropoda</taxon>
        <taxon>Hexapoda</taxon>
        <taxon>Insecta</taxon>
        <taxon>Pterygota</taxon>
        <taxon>Neoptera</taxon>
        <taxon>Polyneoptera</taxon>
        <taxon>Phasmatodea</taxon>
        <taxon>Verophasmatodea</taxon>
        <taxon>Anareolatae</taxon>
        <taxon>Phasmatidae</taxon>
        <taxon>Eurycanthinae</taxon>
        <taxon>Dryococelus</taxon>
    </lineage>
</organism>
<dbReference type="Proteomes" id="UP001159363">
    <property type="component" value="Chromosome 2"/>
</dbReference>
<protein>
    <submittedName>
        <fullName evidence="2">Uncharacterized protein</fullName>
    </submittedName>
</protein>
<dbReference type="EMBL" id="JARBHB010000002">
    <property type="protein sequence ID" value="KAJ8892362.1"/>
    <property type="molecule type" value="Genomic_DNA"/>
</dbReference>
<feature type="region of interest" description="Disordered" evidence="1">
    <location>
        <begin position="138"/>
        <end position="177"/>
    </location>
</feature>
<accession>A0ABQ9I6U3</accession>
<comment type="caution">
    <text evidence="2">The sequence shown here is derived from an EMBL/GenBank/DDBJ whole genome shotgun (WGS) entry which is preliminary data.</text>
</comment>
<keyword evidence="3" id="KW-1185">Reference proteome</keyword>
<feature type="region of interest" description="Disordered" evidence="1">
    <location>
        <begin position="431"/>
        <end position="461"/>
    </location>
</feature>